<dbReference type="InterPro" id="IPR029045">
    <property type="entry name" value="ClpP/crotonase-like_dom_sf"/>
</dbReference>
<evidence type="ECO:0000313" key="3">
    <source>
        <dbReference type="Proteomes" id="UP000377595"/>
    </source>
</evidence>
<evidence type="ECO:0000259" key="1">
    <source>
        <dbReference type="Pfam" id="PF03572"/>
    </source>
</evidence>
<protein>
    <recommendedName>
        <fullName evidence="1">Tail specific protease domain-containing protein</fullName>
    </recommendedName>
</protein>
<dbReference type="GO" id="GO:0008236">
    <property type="term" value="F:serine-type peptidase activity"/>
    <property type="evidence" value="ECO:0007669"/>
    <property type="project" value="InterPro"/>
</dbReference>
<dbReference type="GO" id="GO:0030288">
    <property type="term" value="C:outer membrane-bounded periplasmic space"/>
    <property type="evidence" value="ECO:0007669"/>
    <property type="project" value="TreeGrafter"/>
</dbReference>
<comment type="caution">
    <text evidence="2">The sequence shown here is derived from an EMBL/GenBank/DDBJ whole genome shotgun (WGS) entry which is preliminary data.</text>
</comment>
<reference evidence="2 3" key="1">
    <citation type="submission" date="2019-10" db="EMBL/GenBank/DDBJ databases">
        <title>Whole genome shotgun sequence of Acrocarpospora pleiomorpha NBRC 16267.</title>
        <authorList>
            <person name="Ichikawa N."/>
            <person name="Kimura A."/>
            <person name="Kitahashi Y."/>
            <person name="Komaki H."/>
            <person name="Oguchi A."/>
        </authorList>
    </citation>
    <scope>NUCLEOTIDE SEQUENCE [LARGE SCALE GENOMIC DNA]</scope>
    <source>
        <strain evidence="2 3">NBRC 16267</strain>
    </source>
</reference>
<dbReference type="InterPro" id="IPR005151">
    <property type="entry name" value="Tail-specific_protease"/>
</dbReference>
<feature type="domain" description="Tail specific protease" evidence="1">
    <location>
        <begin position="310"/>
        <end position="486"/>
    </location>
</feature>
<dbReference type="OrthoDB" id="3275712at2"/>
<dbReference type="PANTHER" id="PTHR32060:SF30">
    <property type="entry name" value="CARBOXY-TERMINAL PROCESSING PROTEASE CTPA"/>
    <property type="match status" value="1"/>
</dbReference>
<dbReference type="GO" id="GO:0004175">
    <property type="term" value="F:endopeptidase activity"/>
    <property type="evidence" value="ECO:0007669"/>
    <property type="project" value="TreeGrafter"/>
</dbReference>
<organism evidence="2 3">
    <name type="scientific">Acrocarpospora pleiomorpha</name>
    <dbReference type="NCBI Taxonomy" id="90975"/>
    <lineage>
        <taxon>Bacteria</taxon>
        <taxon>Bacillati</taxon>
        <taxon>Actinomycetota</taxon>
        <taxon>Actinomycetes</taxon>
        <taxon>Streptosporangiales</taxon>
        <taxon>Streptosporangiaceae</taxon>
        <taxon>Acrocarpospora</taxon>
    </lineage>
</organism>
<dbReference type="SUPFAM" id="SSF52096">
    <property type="entry name" value="ClpP/crotonase"/>
    <property type="match status" value="1"/>
</dbReference>
<dbReference type="GO" id="GO:0007165">
    <property type="term" value="P:signal transduction"/>
    <property type="evidence" value="ECO:0007669"/>
    <property type="project" value="TreeGrafter"/>
</dbReference>
<keyword evidence="3" id="KW-1185">Reference proteome</keyword>
<dbReference type="Gene3D" id="3.90.226.10">
    <property type="entry name" value="2-enoyl-CoA Hydratase, Chain A, domain 1"/>
    <property type="match status" value="1"/>
</dbReference>
<name>A0A5M3XS81_9ACTN</name>
<dbReference type="Proteomes" id="UP000377595">
    <property type="component" value="Unassembled WGS sequence"/>
</dbReference>
<gene>
    <name evidence="2" type="ORF">Aple_057080</name>
</gene>
<dbReference type="AlphaFoldDB" id="A0A5M3XS81"/>
<evidence type="ECO:0000313" key="2">
    <source>
        <dbReference type="EMBL" id="GES22809.1"/>
    </source>
</evidence>
<dbReference type="GO" id="GO:0006508">
    <property type="term" value="P:proteolysis"/>
    <property type="evidence" value="ECO:0007669"/>
    <property type="project" value="InterPro"/>
</dbReference>
<dbReference type="EMBL" id="BLAF01000034">
    <property type="protein sequence ID" value="GES22809.1"/>
    <property type="molecule type" value="Genomic_DNA"/>
</dbReference>
<accession>A0A5M3XS81</accession>
<dbReference type="Pfam" id="PF03572">
    <property type="entry name" value="Peptidase_S41"/>
    <property type="match status" value="1"/>
</dbReference>
<sequence length="640" mass="68392">MPSGDIFDPAAMAAAAAAAPVPEAAPEPTPVWTLIQGLTLREFLSDAGELTLDERRAIVEQALLVLEQNYAHLPLKIAMHGVNPLQRLKLLRAKLDRPGTPEPELAFHAEMLSIFHSVRDLHTLYLLPEPFNNTAATLPFVIEEAAGGDGGSQYLVSSVDAPALVPAEFVPGVVVTHWNGVPIARAVEVNGSRFTGGNPAARHRRALATLTSRSLVVHLPPDEEWVELHYIDLDGKPQQFSMEWLVLRRIIPPAPPSGSLPLGFDLEGQEVASIRAFLNPPAKAAEASPSAYQATGKFLWREVATSTGTYGHIRITGFQLGEFATDEAFQQAFLKFLNDFVAIATHLPEAGLIIDIRNNPGGVIAAGETLLQFLTPKKIQPESAQMLCSPLNLRLSRESPRNYGQWAASLEQSVETGAVYSDAFTLTAPTLANAFGQFYHGPVVLITDARCYSTADIFAAGFADHEIGDIIGTDGNTGAGGGNVVDHTDLLKALREPYEDLPRGAGMTLAIRRMLRVGGSAGVPLEDLGVLPTVGHQLTAADVLHGNQDLMERAGSILHGKPVRRLRLAAVPGDASLTVALDTLGLDRADLYVDGRPRGSYDIAAGESTVVVPGVVTATKVRAEGFLGENLVAVAHTFLD</sequence>
<proteinExistence type="predicted"/>
<dbReference type="PANTHER" id="PTHR32060">
    <property type="entry name" value="TAIL-SPECIFIC PROTEASE"/>
    <property type="match status" value="1"/>
</dbReference>
<dbReference type="RefSeq" id="WP_155347752.1">
    <property type="nucleotide sequence ID" value="NZ_BAAAHM010000009.1"/>
</dbReference>